<name>A0A3D9HRL9_9PROT</name>
<organism evidence="2 3">
    <name type="scientific">Aestuariispira insulae</name>
    <dbReference type="NCBI Taxonomy" id="1461337"/>
    <lineage>
        <taxon>Bacteria</taxon>
        <taxon>Pseudomonadati</taxon>
        <taxon>Pseudomonadota</taxon>
        <taxon>Alphaproteobacteria</taxon>
        <taxon>Rhodospirillales</taxon>
        <taxon>Kiloniellaceae</taxon>
        <taxon>Aestuariispira</taxon>
    </lineage>
</organism>
<dbReference type="AlphaFoldDB" id="A0A3D9HRL9"/>
<dbReference type="InterPro" id="IPR029062">
    <property type="entry name" value="Class_I_gatase-like"/>
</dbReference>
<dbReference type="Gene3D" id="3.40.50.880">
    <property type="match status" value="1"/>
</dbReference>
<dbReference type="Proteomes" id="UP000256845">
    <property type="component" value="Unassembled WGS sequence"/>
</dbReference>
<accession>A0A3D9HRL9</accession>
<dbReference type="GO" id="GO:0005829">
    <property type="term" value="C:cytosol"/>
    <property type="evidence" value="ECO:0007669"/>
    <property type="project" value="TreeGrafter"/>
</dbReference>
<dbReference type="PANTHER" id="PTHR42695:SF5">
    <property type="entry name" value="GLUTAMINE AMIDOTRANSFERASE YLR126C-RELATED"/>
    <property type="match status" value="1"/>
</dbReference>
<dbReference type="Pfam" id="PF00117">
    <property type="entry name" value="GATase"/>
    <property type="match status" value="1"/>
</dbReference>
<dbReference type="RefSeq" id="WP_115935691.1">
    <property type="nucleotide sequence ID" value="NZ_QRDW01000002.1"/>
</dbReference>
<comment type="caution">
    <text evidence="2">The sequence shown here is derived from an EMBL/GenBank/DDBJ whole genome shotgun (WGS) entry which is preliminary data.</text>
</comment>
<evidence type="ECO:0000259" key="1">
    <source>
        <dbReference type="Pfam" id="PF00117"/>
    </source>
</evidence>
<evidence type="ECO:0000313" key="2">
    <source>
        <dbReference type="EMBL" id="RED52138.1"/>
    </source>
</evidence>
<sequence>MPRILIVEGDTPDLLDRAARHGLPGNAGIYARSLLAIDPNLKISVVEPYAAGFDLQAFLPDAFDGIVFTGSNVPWSVAAPDARPLRVTMETAFRSGTPVLGSCNGMQMAALLLGGEVAESPNGMELGIARGITLTEEGRSHPLHSGRRPVFACPCVHRDEVRRLPDGAVLTAWNKHTPVQAMVYETGGVTYWGMQYHPEATLREFADLISLPGCIFAEGGDLVDDLRVADSAPQGDAARRLGASEDDLEPAMRSRELANWLSMLAT</sequence>
<evidence type="ECO:0000313" key="3">
    <source>
        <dbReference type="Proteomes" id="UP000256845"/>
    </source>
</evidence>
<dbReference type="CDD" id="cd01741">
    <property type="entry name" value="GATase1_1"/>
    <property type="match status" value="1"/>
</dbReference>
<dbReference type="OrthoDB" id="9813383at2"/>
<gene>
    <name evidence="2" type="ORF">DFP90_102156</name>
</gene>
<dbReference type="PROSITE" id="PS51273">
    <property type="entry name" value="GATASE_TYPE_1"/>
    <property type="match status" value="1"/>
</dbReference>
<dbReference type="EMBL" id="QRDW01000002">
    <property type="protein sequence ID" value="RED52138.1"/>
    <property type="molecule type" value="Genomic_DNA"/>
</dbReference>
<dbReference type="PANTHER" id="PTHR42695">
    <property type="entry name" value="GLUTAMINE AMIDOTRANSFERASE YLR126C-RELATED"/>
    <property type="match status" value="1"/>
</dbReference>
<keyword evidence="3" id="KW-1185">Reference proteome</keyword>
<protein>
    <submittedName>
        <fullName evidence="2">GMP synthase (Glutamine-hydrolysing)</fullName>
    </submittedName>
</protein>
<reference evidence="2 3" key="1">
    <citation type="submission" date="2018-07" db="EMBL/GenBank/DDBJ databases">
        <title>Genomic Encyclopedia of Type Strains, Phase III (KMG-III): the genomes of soil and plant-associated and newly described type strains.</title>
        <authorList>
            <person name="Whitman W."/>
        </authorList>
    </citation>
    <scope>NUCLEOTIDE SEQUENCE [LARGE SCALE GENOMIC DNA]</scope>
    <source>
        <strain evidence="2 3">CECT 8488</strain>
    </source>
</reference>
<proteinExistence type="predicted"/>
<dbReference type="InterPro" id="IPR017926">
    <property type="entry name" value="GATASE"/>
</dbReference>
<dbReference type="InterPro" id="IPR044992">
    <property type="entry name" value="ChyE-like"/>
</dbReference>
<dbReference type="SUPFAM" id="SSF52317">
    <property type="entry name" value="Class I glutamine amidotransferase-like"/>
    <property type="match status" value="1"/>
</dbReference>
<feature type="domain" description="Glutamine amidotransferase" evidence="1">
    <location>
        <begin position="74"/>
        <end position="205"/>
    </location>
</feature>